<accession>A0A671YKH8</accession>
<reference evidence="2" key="3">
    <citation type="submission" date="2025-09" db="UniProtKB">
        <authorList>
            <consortium name="Ensembl"/>
        </authorList>
    </citation>
    <scope>IDENTIFICATION</scope>
</reference>
<keyword evidence="3" id="KW-1185">Reference proteome</keyword>
<dbReference type="GeneTree" id="ENSGT00940000173571"/>
<dbReference type="AlphaFoldDB" id="A0A671YKH8"/>
<sequence length="138" mass="16545">MVNMSSRDPFPSPKPENGFTLSGFRPQQRKPYDKPTHIAQTEEPWSHLHDMATLASTRRSVMHYEHQAPKDSLDFQLKSVYDHHKDIFWTKNQISYQKETVSEDQRTQEKLRQETEKEQENNIRMWVDPQRRSIYSIK</sequence>
<proteinExistence type="predicted"/>
<evidence type="ECO:0000256" key="1">
    <source>
        <dbReference type="SAM" id="MobiDB-lite"/>
    </source>
</evidence>
<dbReference type="InterPro" id="IPR022179">
    <property type="entry name" value="CFAP276"/>
</dbReference>
<dbReference type="Ensembl" id="ENSSAUT00010066880.1">
    <property type="protein sequence ID" value="ENSSAUP00010063826.1"/>
    <property type="gene ID" value="ENSSAUG00010025645.1"/>
</dbReference>
<evidence type="ECO:0000313" key="2">
    <source>
        <dbReference type="Ensembl" id="ENSSAUP00010063826.1"/>
    </source>
</evidence>
<name>A0A671YKH8_SPAAU</name>
<organism evidence="2 3">
    <name type="scientific">Sparus aurata</name>
    <name type="common">Gilthead sea bream</name>
    <dbReference type="NCBI Taxonomy" id="8175"/>
    <lineage>
        <taxon>Eukaryota</taxon>
        <taxon>Metazoa</taxon>
        <taxon>Chordata</taxon>
        <taxon>Craniata</taxon>
        <taxon>Vertebrata</taxon>
        <taxon>Euteleostomi</taxon>
        <taxon>Actinopterygii</taxon>
        <taxon>Neopterygii</taxon>
        <taxon>Teleostei</taxon>
        <taxon>Neoteleostei</taxon>
        <taxon>Acanthomorphata</taxon>
        <taxon>Eupercaria</taxon>
        <taxon>Spariformes</taxon>
        <taxon>Sparidae</taxon>
        <taxon>Sparus</taxon>
    </lineage>
</organism>
<dbReference type="InParanoid" id="A0A671YKH8"/>
<feature type="region of interest" description="Disordered" evidence="1">
    <location>
        <begin position="1"/>
        <end position="47"/>
    </location>
</feature>
<gene>
    <name evidence="2" type="primary">cfap276</name>
</gene>
<dbReference type="OMA" id="EEPWSHL"/>
<protein>
    <submittedName>
        <fullName evidence="2">Uncharacterized protein</fullName>
    </submittedName>
</protein>
<dbReference type="Proteomes" id="UP000472265">
    <property type="component" value="Chromosome 7"/>
</dbReference>
<evidence type="ECO:0000313" key="3">
    <source>
        <dbReference type="Proteomes" id="UP000472265"/>
    </source>
</evidence>
<reference evidence="2" key="1">
    <citation type="submission" date="2021-04" db="EMBL/GenBank/DDBJ databases">
        <authorList>
            <consortium name="Wellcome Sanger Institute Data Sharing"/>
        </authorList>
    </citation>
    <scope>NUCLEOTIDE SEQUENCE [LARGE SCALE GENOMIC DNA]</scope>
</reference>
<dbReference type="Pfam" id="PF12494">
    <property type="entry name" value="DUF3695"/>
    <property type="match status" value="1"/>
</dbReference>
<feature type="region of interest" description="Disordered" evidence="1">
    <location>
        <begin position="100"/>
        <end position="119"/>
    </location>
</feature>
<reference evidence="2" key="2">
    <citation type="submission" date="2025-08" db="UniProtKB">
        <authorList>
            <consortium name="Ensembl"/>
        </authorList>
    </citation>
    <scope>IDENTIFICATION</scope>
</reference>
<dbReference type="FunCoup" id="A0A671YKH8">
    <property type="interactions" value="313"/>
</dbReference>